<dbReference type="Proteomes" id="UP001497472">
    <property type="component" value="Unassembled WGS sequence"/>
</dbReference>
<protein>
    <submittedName>
        <fullName evidence="1">Uncharacterized protein</fullName>
    </submittedName>
</protein>
<evidence type="ECO:0000313" key="1">
    <source>
        <dbReference type="EMBL" id="CAK1553620.1"/>
    </source>
</evidence>
<evidence type="ECO:0000313" key="2">
    <source>
        <dbReference type="Proteomes" id="UP001497472"/>
    </source>
</evidence>
<gene>
    <name evidence="1" type="ORF">LNINA_LOCUS12591</name>
</gene>
<name>A0AAV1JXQ9_9NEOP</name>
<proteinExistence type="predicted"/>
<keyword evidence="2" id="KW-1185">Reference proteome</keyword>
<accession>A0AAV1JXQ9</accession>
<dbReference type="AlphaFoldDB" id="A0AAV1JXQ9"/>
<reference evidence="1 2" key="1">
    <citation type="submission" date="2023-11" db="EMBL/GenBank/DDBJ databases">
        <authorList>
            <person name="Okamura Y."/>
        </authorList>
    </citation>
    <scope>NUCLEOTIDE SEQUENCE [LARGE SCALE GENOMIC DNA]</scope>
</reference>
<dbReference type="EMBL" id="CAVLEF010000225">
    <property type="protein sequence ID" value="CAK1553620.1"/>
    <property type="molecule type" value="Genomic_DNA"/>
</dbReference>
<organism evidence="1 2">
    <name type="scientific">Leptosia nina</name>
    <dbReference type="NCBI Taxonomy" id="320188"/>
    <lineage>
        <taxon>Eukaryota</taxon>
        <taxon>Metazoa</taxon>
        <taxon>Ecdysozoa</taxon>
        <taxon>Arthropoda</taxon>
        <taxon>Hexapoda</taxon>
        <taxon>Insecta</taxon>
        <taxon>Pterygota</taxon>
        <taxon>Neoptera</taxon>
        <taxon>Endopterygota</taxon>
        <taxon>Lepidoptera</taxon>
        <taxon>Glossata</taxon>
        <taxon>Ditrysia</taxon>
        <taxon>Papilionoidea</taxon>
        <taxon>Pieridae</taxon>
        <taxon>Pierinae</taxon>
        <taxon>Leptosia</taxon>
    </lineage>
</organism>
<comment type="caution">
    <text evidence="1">The sequence shown here is derived from an EMBL/GenBank/DDBJ whole genome shotgun (WGS) entry which is preliminary data.</text>
</comment>
<sequence>MNKEIEEKSETSEQEKVDQDVIELNTEDNFISDYFPTTGGDYFAETTTEQATDTTIVSTTDIGTTTEDYDDEDDDFSLSGNAIASLLG</sequence>